<keyword evidence="16" id="KW-1185">Reference proteome</keyword>
<feature type="transmembrane region" description="Helical" evidence="10">
    <location>
        <begin position="321"/>
        <end position="343"/>
    </location>
</feature>
<evidence type="ECO:0000256" key="5">
    <source>
        <dbReference type="ARBA" id="ARBA00022692"/>
    </source>
</evidence>
<proteinExistence type="predicted"/>
<feature type="domain" description="NADH:quinone oxidoreductase/Mrp antiporter transmembrane" evidence="11">
    <location>
        <begin position="126"/>
        <end position="412"/>
    </location>
</feature>
<gene>
    <name evidence="15" type="ORF">DKW60_00120</name>
</gene>
<evidence type="ECO:0000259" key="14">
    <source>
        <dbReference type="Pfam" id="PF20501"/>
    </source>
</evidence>
<dbReference type="InterPro" id="IPR046806">
    <property type="entry name" value="MrpA_C/MbhE"/>
</dbReference>
<dbReference type="AlphaFoldDB" id="A0A317CR39"/>
<feature type="transmembrane region" description="Helical" evidence="10">
    <location>
        <begin position="364"/>
        <end position="386"/>
    </location>
</feature>
<evidence type="ECO:0000256" key="1">
    <source>
        <dbReference type="ARBA" id="ARBA00004651"/>
    </source>
</evidence>
<evidence type="ECO:0000256" key="8">
    <source>
        <dbReference type="ARBA" id="ARBA00023136"/>
    </source>
</evidence>
<feature type="transmembrane region" description="Helical" evidence="10">
    <location>
        <begin position="747"/>
        <end position="765"/>
    </location>
</feature>
<protein>
    <submittedName>
        <fullName evidence="15">Na(+)/H(+) antiporter subunit A</fullName>
    </submittedName>
</protein>
<dbReference type="Pfam" id="PF13244">
    <property type="entry name" value="MbhD"/>
    <property type="match status" value="1"/>
</dbReference>
<feature type="transmembrane region" description="Helical" evidence="10">
    <location>
        <begin position="270"/>
        <end position="290"/>
    </location>
</feature>
<dbReference type="InterPro" id="IPR001516">
    <property type="entry name" value="Proton_antipo_N"/>
</dbReference>
<dbReference type="InterPro" id="IPR050616">
    <property type="entry name" value="CPA3_Na-H_Antiporter_A"/>
</dbReference>
<evidence type="ECO:0000256" key="9">
    <source>
        <dbReference type="RuleBase" id="RU000320"/>
    </source>
</evidence>
<evidence type="ECO:0000259" key="12">
    <source>
        <dbReference type="Pfam" id="PF00662"/>
    </source>
</evidence>
<evidence type="ECO:0000259" key="13">
    <source>
        <dbReference type="Pfam" id="PF13244"/>
    </source>
</evidence>
<accession>A0A317CR39</accession>
<dbReference type="InterPro" id="IPR025383">
    <property type="entry name" value="MrpA_C/MbhD"/>
</dbReference>
<feature type="transmembrane region" description="Helical" evidence="10">
    <location>
        <begin position="622"/>
        <end position="642"/>
    </location>
</feature>
<keyword evidence="2" id="KW-0813">Transport</keyword>
<feature type="transmembrane region" description="Helical" evidence="10">
    <location>
        <begin position="130"/>
        <end position="149"/>
    </location>
</feature>
<keyword evidence="5 9" id="KW-0812">Transmembrane</keyword>
<dbReference type="OrthoDB" id="9811798at2"/>
<feature type="domain" description="NADH-Ubiquinone oxidoreductase (complex I) chain 5 N-terminal" evidence="12">
    <location>
        <begin position="66"/>
        <end position="108"/>
    </location>
</feature>
<evidence type="ECO:0000259" key="11">
    <source>
        <dbReference type="Pfam" id="PF00361"/>
    </source>
</evidence>
<feature type="transmembrane region" description="Helical" evidence="10">
    <location>
        <begin position="687"/>
        <end position="706"/>
    </location>
</feature>
<dbReference type="GO" id="GO:0015297">
    <property type="term" value="F:antiporter activity"/>
    <property type="evidence" value="ECO:0007669"/>
    <property type="project" value="UniProtKB-KW"/>
</dbReference>
<dbReference type="GO" id="GO:0005886">
    <property type="term" value="C:plasma membrane"/>
    <property type="evidence" value="ECO:0007669"/>
    <property type="project" value="UniProtKB-SubCell"/>
</dbReference>
<dbReference type="EMBL" id="QGKM01000001">
    <property type="protein sequence ID" value="PWR00648.1"/>
    <property type="molecule type" value="Genomic_DNA"/>
</dbReference>
<feature type="domain" description="MrpA C-terminal/MbhE" evidence="14">
    <location>
        <begin position="682"/>
        <end position="762"/>
    </location>
</feature>
<feature type="transmembrane region" description="Helical" evidence="10">
    <location>
        <begin position="597"/>
        <end position="615"/>
    </location>
</feature>
<evidence type="ECO:0000256" key="2">
    <source>
        <dbReference type="ARBA" id="ARBA00022448"/>
    </source>
</evidence>
<feature type="transmembrane region" description="Helical" evidence="10">
    <location>
        <begin position="406"/>
        <end position="432"/>
    </location>
</feature>
<evidence type="ECO:0000313" key="16">
    <source>
        <dbReference type="Proteomes" id="UP000245539"/>
    </source>
</evidence>
<dbReference type="PRINTS" id="PR01434">
    <property type="entry name" value="NADHDHGNASE5"/>
</dbReference>
<feature type="transmembrane region" description="Helical" evidence="10">
    <location>
        <begin position="161"/>
        <end position="181"/>
    </location>
</feature>
<name>A0A317CR39_9GAMM</name>
<feature type="transmembrane region" description="Helical" evidence="10">
    <location>
        <begin position="28"/>
        <end position="56"/>
    </location>
</feature>
<feature type="transmembrane region" description="Helical" evidence="10">
    <location>
        <begin position="107"/>
        <end position="124"/>
    </location>
</feature>
<keyword evidence="8 10" id="KW-0472">Membrane</keyword>
<dbReference type="Pfam" id="PF00662">
    <property type="entry name" value="Proton_antipo_N"/>
    <property type="match status" value="1"/>
</dbReference>
<evidence type="ECO:0000256" key="6">
    <source>
        <dbReference type="ARBA" id="ARBA00022989"/>
    </source>
</evidence>
<feature type="transmembrane region" description="Helical" evidence="10">
    <location>
        <begin position="208"/>
        <end position="230"/>
    </location>
</feature>
<comment type="caution">
    <text evidence="15">The sequence shown here is derived from an EMBL/GenBank/DDBJ whole genome shotgun (WGS) entry which is preliminary data.</text>
</comment>
<reference evidence="15 16" key="1">
    <citation type="submission" date="2018-05" db="EMBL/GenBank/DDBJ databases">
        <title>Leucothrix arctica sp. nov., isolated from Arctic seawater.</title>
        <authorList>
            <person name="Choi A."/>
            <person name="Baek K."/>
        </authorList>
    </citation>
    <scope>NUCLEOTIDE SEQUENCE [LARGE SCALE GENOMIC DNA]</scope>
    <source>
        <strain evidence="15 16">JCM 18388</strain>
    </source>
</reference>
<keyword evidence="4" id="KW-1003">Cell membrane</keyword>
<dbReference type="GO" id="GO:0006811">
    <property type="term" value="P:monoatomic ion transport"/>
    <property type="evidence" value="ECO:0007669"/>
    <property type="project" value="UniProtKB-KW"/>
</dbReference>
<feature type="domain" description="MrpA C-terminal/MbhD" evidence="13">
    <location>
        <begin position="607"/>
        <end position="671"/>
    </location>
</feature>
<feature type="transmembrane region" description="Helical" evidence="10">
    <location>
        <begin position="444"/>
        <end position="466"/>
    </location>
</feature>
<dbReference type="Pfam" id="PF00361">
    <property type="entry name" value="Proton_antipo_M"/>
    <property type="match status" value="1"/>
</dbReference>
<dbReference type="InterPro" id="IPR001750">
    <property type="entry name" value="ND/Mrp_TM"/>
</dbReference>
<dbReference type="RefSeq" id="WP_109835629.1">
    <property type="nucleotide sequence ID" value="NZ_QGKM01000001.1"/>
</dbReference>
<dbReference type="PANTHER" id="PTHR43373">
    <property type="entry name" value="NA(+)/H(+) ANTIPORTER SUBUNIT"/>
    <property type="match status" value="1"/>
</dbReference>
<keyword evidence="6 10" id="KW-1133">Transmembrane helix</keyword>
<dbReference type="PANTHER" id="PTHR43373:SF1">
    <property type="entry name" value="NA(+)_H(+) ANTIPORTER SUBUNIT A"/>
    <property type="match status" value="1"/>
</dbReference>
<comment type="subcellular location">
    <subcellularLocation>
        <location evidence="1">Cell membrane</location>
        <topology evidence="1">Multi-pass membrane protein</topology>
    </subcellularLocation>
    <subcellularLocation>
        <location evidence="9">Membrane</location>
        <topology evidence="9">Multi-pass membrane protein</topology>
    </subcellularLocation>
</comment>
<evidence type="ECO:0000256" key="7">
    <source>
        <dbReference type="ARBA" id="ARBA00023065"/>
    </source>
</evidence>
<keyword evidence="7" id="KW-0406">Ion transport</keyword>
<sequence>MPADITSQTNAYSNSEIRKGINGSANTAFACALISAIVFFVAYLSQVSSIAAGTPWTFSGEWVPRLGVQLDFRVDGLSLLFGLLISGIGILVFLYSYGYFKVHKGHARLQWLLLSFMLAMLGLVSSDNIILLFIFWELTTITSFLLVGFDHENTQARRSALQALLVTGGGGLALLVGLIMLGQASGSYLLSEIIASGSAVTEHEHYPVILTLILLGAFTKSAQFPFHFWLPNAMAAPSPVSAYLHSATMVKAGIYLMMRLQSSLGGTEEWFYALSIAGGITAVWSSMMALRQTDLKLMLAWTTVMALGTITMFLASNLQIAALAAVTFLIVHAFYKCALFLAIGNVDKSTGTRDFNKLGSLVRFMPITALGAVLAALSMAGFPPFLGFIGKELIYEGTLTIADQPWIIVAAAVAANAMMVGIALTFIFRVFLGGESTITREPKEVYAVMWVGPVVLAIAGLLTGLLPGQITEYVIQPAVSSVMAASAEVKLSLWHGINGPLILSIITVAVGIMLFFSLSIVSRMINNLVEKLPVVGDSAYEFLLNRTQFVASKLTNRLQTGSLSHYLTIVFMAFVVSVAVTLLYHPVSMDFDRLTPVTPFIAIVVFLMISAALVLTFSNTRLLAICALGVVGSGVAVLFLVFGAIDVAITQLMVETLFVVLIATVLIKLPRFPDQTDPAKTRGLRDAVIAIAAGVVMAIITLGVSLTPLDLTVTHFFEENSLAQAYGRNIVNVILVDFRALDTLGEVAVVATAALAVIALLKVRVHAQGPR</sequence>
<organism evidence="15 16">
    <name type="scientific">Leucothrix pacifica</name>
    <dbReference type="NCBI Taxonomy" id="1247513"/>
    <lineage>
        <taxon>Bacteria</taxon>
        <taxon>Pseudomonadati</taxon>
        <taxon>Pseudomonadota</taxon>
        <taxon>Gammaproteobacteria</taxon>
        <taxon>Thiotrichales</taxon>
        <taxon>Thiotrichaceae</taxon>
        <taxon>Leucothrix</taxon>
    </lineage>
</organism>
<feature type="transmembrane region" description="Helical" evidence="10">
    <location>
        <begin position="297"/>
        <end position="315"/>
    </location>
</feature>
<evidence type="ECO:0000313" key="15">
    <source>
        <dbReference type="EMBL" id="PWR00648.1"/>
    </source>
</evidence>
<feature type="transmembrane region" description="Helical" evidence="10">
    <location>
        <begin position="648"/>
        <end position="667"/>
    </location>
</feature>
<evidence type="ECO:0000256" key="3">
    <source>
        <dbReference type="ARBA" id="ARBA00022449"/>
    </source>
</evidence>
<feature type="transmembrane region" description="Helical" evidence="10">
    <location>
        <begin position="563"/>
        <end position="585"/>
    </location>
</feature>
<dbReference type="Proteomes" id="UP000245539">
    <property type="component" value="Unassembled WGS sequence"/>
</dbReference>
<feature type="transmembrane region" description="Helical" evidence="10">
    <location>
        <begin position="76"/>
        <end position="95"/>
    </location>
</feature>
<evidence type="ECO:0000256" key="10">
    <source>
        <dbReference type="SAM" id="Phobius"/>
    </source>
</evidence>
<feature type="transmembrane region" description="Helical" evidence="10">
    <location>
        <begin position="501"/>
        <end position="521"/>
    </location>
</feature>
<keyword evidence="3" id="KW-0050">Antiport</keyword>
<feature type="transmembrane region" description="Helical" evidence="10">
    <location>
        <begin position="242"/>
        <end position="258"/>
    </location>
</feature>
<evidence type="ECO:0000256" key="4">
    <source>
        <dbReference type="ARBA" id="ARBA00022475"/>
    </source>
</evidence>
<dbReference type="Pfam" id="PF20501">
    <property type="entry name" value="MbhE"/>
    <property type="match status" value="1"/>
</dbReference>